<protein>
    <submittedName>
        <fullName evidence="1">Uncharacterized protein</fullName>
    </submittedName>
</protein>
<sequence>MTAQALNPQQYWQIQLPIAHFLKPKFQFGDRVAIHWEDDLGNHYCDIGVIIGMEYVSDRDQPAQWYYRIRFLKCDHQSSLVGSYEQYYEPESNFVADNTVNEH</sequence>
<reference evidence="1" key="2">
    <citation type="journal article" date="2022" name="Microbiol. Resour. Announc.">
        <title>Metagenome Sequencing to Explore Phylogenomics of Terrestrial Cyanobacteria.</title>
        <authorList>
            <person name="Ward R.D."/>
            <person name="Stajich J.E."/>
            <person name="Johansen J.R."/>
            <person name="Huntemann M."/>
            <person name="Clum A."/>
            <person name="Foster B."/>
            <person name="Foster B."/>
            <person name="Roux S."/>
            <person name="Palaniappan K."/>
            <person name="Varghese N."/>
            <person name="Mukherjee S."/>
            <person name="Reddy T.B.K."/>
            <person name="Daum C."/>
            <person name="Copeland A."/>
            <person name="Chen I.A."/>
            <person name="Ivanova N.N."/>
            <person name="Kyrpides N.C."/>
            <person name="Shapiro N."/>
            <person name="Eloe-Fadrosh E.A."/>
            <person name="Pietrasiak N."/>
        </authorList>
    </citation>
    <scope>NUCLEOTIDE SEQUENCE</scope>
    <source>
        <strain evidence="1">CPER-KK1</strain>
    </source>
</reference>
<evidence type="ECO:0000313" key="1">
    <source>
        <dbReference type="EMBL" id="MBW4545401.1"/>
    </source>
</evidence>
<gene>
    <name evidence="1" type="ORF">KME25_13275</name>
</gene>
<evidence type="ECO:0000313" key="2">
    <source>
        <dbReference type="Proteomes" id="UP000753908"/>
    </source>
</evidence>
<dbReference type="EMBL" id="JAHHIF010000015">
    <property type="protein sequence ID" value="MBW4545401.1"/>
    <property type="molecule type" value="Genomic_DNA"/>
</dbReference>
<reference evidence="1" key="1">
    <citation type="submission" date="2021-05" db="EMBL/GenBank/DDBJ databases">
        <authorList>
            <person name="Pietrasiak N."/>
            <person name="Ward R."/>
            <person name="Stajich J.E."/>
            <person name="Kurbessoian T."/>
        </authorList>
    </citation>
    <scope>NUCLEOTIDE SEQUENCE</scope>
    <source>
        <strain evidence="1">CPER-KK1</strain>
    </source>
</reference>
<organism evidence="1 2">
    <name type="scientific">Symplocastrum torsivum CPER-KK1</name>
    <dbReference type="NCBI Taxonomy" id="450513"/>
    <lineage>
        <taxon>Bacteria</taxon>
        <taxon>Bacillati</taxon>
        <taxon>Cyanobacteriota</taxon>
        <taxon>Cyanophyceae</taxon>
        <taxon>Oscillatoriophycideae</taxon>
        <taxon>Oscillatoriales</taxon>
        <taxon>Microcoleaceae</taxon>
        <taxon>Symplocastrum</taxon>
    </lineage>
</organism>
<name>A0A951UB99_9CYAN</name>
<dbReference type="Proteomes" id="UP000753908">
    <property type="component" value="Unassembled WGS sequence"/>
</dbReference>
<proteinExistence type="predicted"/>
<accession>A0A951UB99</accession>
<dbReference type="AlphaFoldDB" id="A0A951UB99"/>
<comment type="caution">
    <text evidence="1">The sequence shown here is derived from an EMBL/GenBank/DDBJ whole genome shotgun (WGS) entry which is preliminary data.</text>
</comment>